<dbReference type="HOGENOM" id="CLU_3028174_0_0_10"/>
<proteinExistence type="predicted"/>
<dbReference type="AlphaFoldDB" id="F3QVI7"/>
<reference evidence="1 2" key="1">
    <citation type="submission" date="2011-02" db="EMBL/GenBank/DDBJ databases">
        <authorList>
            <person name="Weinstock G."/>
            <person name="Sodergren E."/>
            <person name="Clifton S."/>
            <person name="Fulton L."/>
            <person name="Fulton B."/>
            <person name="Courtney L."/>
            <person name="Fronick C."/>
            <person name="Harrison M."/>
            <person name="Strong C."/>
            <person name="Farmer C."/>
            <person name="Delahaunty K."/>
            <person name="Markovic C."/>
            <person name="Hall O."/>
            <person name="Minx P."/>
            <person name="Tomlinson C."/>
            <person name="Mitreva M."/>
            <person name="Hou S."/>
            <person name="Chen J."/>
            <person name="Wollam A."/>
            <person name="Pepin K.H."/>
            <person name="Johnson M."/>
            <person name="Bhonagiri V."/>
            <person name="Zhang X."/>
            <person name="Suruliraj S."/>
            <person name="Warren W."/>
            <person name="Chinwalla A."/>
            <person name="Mardis E.R."/>
            <person name="Wilson R.K."/>
        </authorList>
    </citation>
    <scope>NUCLEOTIDE SEQUENCE [LARGE SCALE GENOMIC DNA]</scope>
    <source>
        <strain evidence="1 2">YIT 11841</strain>
    </source>
</reference>
<keyword evidence="2" id="KW-1185">Reference proteome</keyword>
<dbReference type="EMBL" id="AFBR01000065">
    <property type="protein sequence ID" value="EGG52768.1"/>
    <property type="molecule type" value="Genomic_DNA"/>
</dbReference>
<sequence length="55" mass="5947">MDTLNLLANAVAHVNIKHGVLVSQETRMSAILLTAVDIWGSLVGLNEVLQADFLM</sequence>
<accession>F3QVI7</accession>
<evidence type="ECO:0000313" key="2">
    <source>
        <dbReference type="Proteomes" id="UP000005546"/>
    </source>
</evidence>
<name>F3QVI7_9BACT</name>
<gene>
    <name evidence="1" type="ORF">HMPREF9442_02213</name>
</gene>
<protein>
    <submittedName>
        <fullName evidence="1">Uncharacterized protein</fullName>
    </submittedName>
</protein>
<dbReference type="Proteomes" id="UP000005546">
    <property type="component" value="Unassembled WGS sequence"/>
</dbReference>
<organism evidence="1 2">
    <name type="scientific">Paraprevotella xylaniphila YIT 11841</name>
    <dbReference type="NCBI Taxonomy" id="762982"/>
    <lineage>
        <taxon>Bacteria</taxon>
        <taxon>Pseudomonadati</taxon>
        <taxon>Bacteroidota</taxon>
        <taxon>Bacteroidia</taxon>
        <taxon>Bacteroidales</taxon>
        <taxon>Prevotellaceae</taxon>
        <taxon>Paraprevotella</taxon>
    </lineage>
</organism>
<comment type="caution">
    <text evidence="1">The sequence shown here is derived from an EMBL/GenBank/DDBJ whole genome shotgun (WGS) entry which is preliminary data.</text>
</comment>
<evidence type="ECO:0000313" key="1">
    <source>
        <dbReference type="EMBL" id="EGG52768.1"/>
    </source>
</evidence>